<evidence type="ECO:0000313" key="2">
    <source>
        <dbReference type="EMBL" id="GBP98326.1"/>
    </source>
</evidence>
<reference evidence="2 3" key="1">
    <citation type="journal article" date="2019" name="Commun. Biol.">
        <title>The bagworm genome reveals a unique fibroin gene that provides high tensile strength.</title>
        <authorList>
            <person name="Kono N."/>
            <person name="Nakamura H."/>
            <person name="Ohtoshi R."/>
            <person name="Tomita M."/>
            <person name="Numata K."/>
            <person name="Arakawa K."/>
        </authorList>
    </citation>
    <scope>NUCLEOTIDE SEQUENCE [LARGE SCALE GENOMIC DNA]</scope>
</reference>
<comment type="caution">
    <text evidence="2">The sequence shown here is derived from an EMBL/GenBank/DDBJ whole genome shotgun (WGS) entry which is preliminary data.</text>
</comment>
<dbReference type="EMBL" id="BGZK01003121">
    <property type="protein sequence ID" value="GBP98326.1"/>
    <property type="molecule type" value="Genomic_DNA"/>
</dbReference>
<evidence type="ECO:0000256" key="1">
    <source>
        <dbReference type="SAM" id="MobiDB-lite"/>
    </source>
</evidence>
<organism evidence="2 3">
    <name type="scientific">Eumeta variegata</name>
    <name type="common">Bagworm moth</name>
    <name type="synonym">Eumeta japonica</name>
    <dbReference type="NCBI Taxonomy" id="151549"/>
    <lineage>
        <taxon>Eukaryota</taxon>
        <taxon>Metazoa</taxon>
        <taxon>Ecdysozoa</taxon>
        <taxon>Arthropoda</taxon>
        <taxon>Hexapoda</taxon>
        <taxon>Insecta</taxon>
        <taxon>Pterygota</taxon>
        <taxon>Neoptera</taxon>
        <taxon>Endopterygota</taxon>
        <taxon>Lepidoptera</taxon>
        <taxon>Glossata</taxon>
        <taxon>Ditrysia</taxon>
        <taxon>Tineoidea</taxon>
        <taxon>Psychidae</taxon>
        <taxon>Oiketicinae</taxon>
        <taxon>Eumeta</taxon>
    </lineage>
</organism>
<feature type="region of interest" description="Disordered" evidence="1">
    <location>
        <begin position="41"/>
        <end position="77"/>
    </location>
</feature>
<dbReference type="AlphaFoldDB" id="A0A4C2ACF1"/>
<protein>
    <submittedName>
        <fullName evidence="2">Uncharacterized protein</fullName>
    </submittedName>
</protein>
<gene>
    <name evidence="2" type="ORF">EVAR_58232_1</name>
</gene>
<keyword evidence="3" id="KW-1185">Reference proteome</keyword>
<name>A0A4C2ACF1_EUMVA</name>
<sequence>MSICTPYARTAATSLTGRTTSIASPDRTARMCRRRVTCSMDDPGVSSRHRRHWEPSRTFPPAGSGLRRPGGWRQSMT</sequence>
<dbReference type="Proteomes" id="UP000299102">
    <property type="component" value="Unassembled WGS sequence"/>
</dbReference>
<evidence type="ECO:0000313" key="3">
    <source>
        <dbReference type="Proteomes" id="UP000299102"/>
    </source>
</evidence>
<accession>A0A4C2ACF1</accession>
<proteinExistence type="predicted"/>